<accession>M8CD69</accession>
<dbReference type="AlphaFoldDB" id="M8CD69"/>
<protein>
    <submittedName>
        <fullName evidence="1">Uncharacterized protein</fullName>
    </submittedName>
</protein>
<reference evidence="1" key="1">
    <citation type="submission" date="2015-06" db="UniProtKB">
        <authorList>
            <consortium name="EnsemblPlants"/>
        </authorList>
    </citation>
    <scope>IDENTIFICATION</scope>
</reference>
<name>M8CD69_AEGTA</name>
<sequence length="403" mass="44334">MSTSRSAEETSQVAIAFLDSDDDEGKAPLSFERANTTVSTVKDIPSIVNPDIFGNIGDDAPLSFRRAGEEHGPQLSFKMASISVLKNRRSFVSPDTFGNIGDNAPLSVRRAGEEHGPWLSFKRASTSVLKNKRSFVNPDIFGNIGDNAPLSFRRDGEEHGPRLSFKRAITSVKNRHSFVNPDICAPLSFRSAGEEHGPLLSFERASTSVQDRPSVVNPTLFDKYDVKAPLSFRRATTSVKNTPSVTNPVIDNDDDEAPLLSFEQKSEDHAKSGSGNGGSQGGRPKKKYKSITSILSTEETMEQKASNQGQQYSISRCMEVLHGMDDVSDEIKVLASDVLKDASSREFFLCYESRLRGLWLKKEVAKLGTQLPPLAKDRVQEHAVNLKCFLAHEFKSLCECGTD</sequence>
<dbReference type="EnsemblPlants" id="EMT21086">
    <property type="protein sequence ID" value="EMT21086"/>
    <property type="gene ID" value="F775_24854"/>
</dbReference>
<organism evidence="1">
    <name type="scientific">Aegilops tauschii</name>
    <name type="common">Tausch's goatgrass</name>
    <name type="synonym">Aegilops squarrosa</name>
    <dbReference type="NCBI Taxonomy" id="37682"/>
    <lineage>
        <taxon>Eukaryota</taxon>
        <taxon>Viridiplantae</taxon>
        <taxon>Streptophyta</taxon>
        <taxon>Embryophyta</taxon>
        <taxon>Tracheophyta</taxon>
        <taxon>Spermatophyta</taxon>
        <taxon>Magnoliopsida</taxon>
        <taxon>Liliopsida</taxon>
        <taxon>Poales</taxon>
        <taxon>Poaceae</taxon>
        <taxon>BOP clade</taxon>
        <taxon>Pooideae</taxon>
        <taxon>Triticodae</taxon>
        <taxon>Triticeae</taxon>
        <taxon>Triticinae</taxon>
        <taxon>Aegilops</taxon>
    </lineage>
</organism>
<evidence type="ECO:0000313" key="1">
    <source>
        <dbReference type="EnsemblPlants" id="EMT21086"/>
    </source>
</evidence>
<dbReference type="PANTHER" id="PTHR34395">
    <property type="entry name" value="OS11G0427500 PROTEIN"/>
    <property type="match status" value="1"/>
</dbReference>
<proteinExistence type="predicted"/>
<dbReference type="PANTHER" id="PTHR34395:SF21">
    <property type="entry name" value="MYB_SANT-LIKE DOMAIN-CONTAINING PROTEIN"/>
    <property type="match status" value="1"/>
</dbReference>